<evidence type="ECO:0008006" key="4">
    <source>
        <dbReference type="Google" id="ProtNLM"/>
    </source>
</evidence>
<name>A0AAD4KWT2_9EURO</name>
<evidence type="ECO:0000313" key="2">
    <source>
        <dbReference type="EMBL" id="KAH8701755.1"/>
    </source>
</evidence>
<sequence>MASRGYERPERHNEYFIPGDGISREVIQADICRYLGNDALVKPGTHQGHQGYLIRAYRNLTTEMIADLKADSARWAQEVKRRDNMGYTRGTYAHDLRRSGSPNTPPVSYASSSIHELRQKNEPSPSTYSATPSQFVDPYAQQPQYSAPQAQPFAQPAYTSSQSPGFGQNAYSSPPQQNPYSAQNQPPISAPDGHPSSYTYSGNPVYSYDGRNAAPRYAGPGYDNEPDYSNVSSGMAYPPTTAPSDARLVMDTRYTPDAGFPEHRQGPNRPQQNRDPHRRPR</sequence>
<gene>
    <name evidence="2" type="ORF">BGW36DRAFT_289651</name>
</gene>
<reference evidence="2" key="1">
    <citation type="submission" date="2021-12" db="EMBL/GenBank/DDBJ databases">
        <title>Convergent genome expansion in fungi linked to evolution of root-endophyte symbiosis.</title>
        <authorList>
            <consortium name="DOE Joint Genome Institute"/>
            <person name="Ke Y.-H."/>
            <person name="Bonito G."/>
            <person name="Liao H.-L."/>
            <person name="Looney B."/>
            <person name="Rojas-Flechas A."/>
            <person name="Nash J."/>
            <person name="Hameed K."/>
            <person name="Schadt C."/>
            <person name="Martin F."/>
            <person name="Crous P.W."/>
            <person name="Miettinen O."/>
            <person name="Magnuson J.K."/>
            <person name="Labbe J."/>
            <person name="Jacobson D."/>
            <person name="Doktycz M.J."/>
            <person name="Veneault-Fourrey C."/>
            <person name="Kuo A."/>
            <person name="Mondo S."/>
            <person name="Calhoun S."/>
            <person name="Riley R."/>
            <person name="Ohm R."/>
            <person name="LaButti K."/>
            <person name="Andreopoulos B."/>
            <person name="Pangilinan J."/>
            <person name="Nolan M."/>
            <person name="Tritt A."/>
            <person name="Clum A."/>
            <person name="Lipzen A."/>
            <person name="Daum C."/>
            <person name="Barry K."/>
            <person name="Grigoriev I.V."/>
            <person name="Vilgalys R."/>
        </authorList>
    </citation>
    <scope>NUCLEOTIDE SEQUENCE</scope>
    <source>
        <strain evidence="2">PMI_201</strain>
    </source>
</reference>
<proteinExistence type="predicted"/>
<dbReference type="AlphaFoldDB" id="A0AAD4KWT2"/>
<dbReference type="EMBL" id="JAJTJA010000003">
    <property type="protein sequence ID" value="KAH8701755.1"/>
    <property type="molecule type" value="Genomic_DNA"/>
</dbReference>
<protein>
    <recommendedName>
        <fullName evidence="4">Transcription factor RfeG</fullName>
    </recommendedName>
</protein>
<evidence type="ECO:0000256" key="1">
    <source>
        <dbReference type="SAM" id="MobiDB-lite"/>
    </source>
</evidence>
<comment type="caution">
    <text evidence="2">The sequence shown here is derived from an EMBL/GenBank/DDBJ whole genome shotgun (WGS) entry which is preliminary data.</text>
</comment>
<dbReference type="GeneID" id="70240975"/>
<feature type="region of interest" description="Disordered" evidence="1">
    <location>
        <begin position="90"/>
        <end position="281"/>
    </location>
</feature>
<dbReference type="Proteomes" id="UP001201262">
    <property type="component" value="Unassembled WGS sequence"/>
</dbReference>
<evidence type="ECO:0000313" key="3">
    <source>
        <dbReference type="Proteomes" id="UP001201262"/>
    </source>
</evidence>
<dbReference type="PANTHER" id="PTHR39609">
    <property type="entry name" value="RFEG-RELATED"/>
    <property type="match status" value="1"/>
</dbReference>
<dbReference type="PANTHER" id="PTHR39609:SF2">
    <property type="entry name" value="TRANSCRIPTION FACTOR RFEG"/>
    <property type="match status" value="1"/>
</dbReference>
<dbReference type="RefSeq" id="XP_046075131.1">
    <property type="nucleotide sequence ID" value="XM_046210688.1"/>
</dbReference>
<organism evidence="2 3">
    <name type="scientific">Talaromyces proteolyticus</name>
    <dbReference type="NCBI Taxonomy" id="1131652"/>
    <lineage>
        <taxon>Eukaryota</taxon>
        <taxon>Fungi</taxon>
        <taxon>Dikarya</taxon>
        <taxon>Ascomycota</taxon>
        <taxon>Pezizomycotina</taxon>
        <taxon>Eurotiomycetes</taxon>
        <taxon>Eurotiomycetidae</taxon>
        <taxon>Eurotiales</taxon>
        <taxon>Trichocomaceae</taxon>
        <taxon>Talaromyces</taxon>
        <taxon>Talaromyces sect. Bacilispori</taxon>
    </lineage>
</organism>
<accession>A0AAD4KWT2</accession>
<feature type="compositionally biased region" description="Low complexity" evidence="1">
    <location>
        <begin position="138"/>
        <end position="158"/>
    </location>
</feature>
<feature type="compositionally biased region" description="Polar residues" evidence="1">
    <location>
        <begin position="122"/>
        <end position="134"/>
    </location>
</feature>
<feature type="compositionally biased region" description="Polar residues" evidence="1">
    <location>
        <begin position="159"/>
        <end position="187"/>
    </location>
</feature>
<keyword evidence="3" id="KW-1185">Reference proteome</keyword>